<proteinExistence type="predicted"/>
<comment type="caution">
    <text evidence="1">The sequence shown here is derived from an EMBL/GenBank/DDBJ whole genome shotgun (WGS) entry which is preliminary data.</text>
</comment>
<sequence length="411" mass="45876">MRSAEIDPESRDPSSTLATSKTPEAERIAPKAAASSASVASSKRRGEQRSEPVQKAKQEPESEPVPEPAPPPVPDVDAKPDEAAVDDPVPAPPHGQPHDEHSPERSPLPVPMPLPVLHPSIFSEEGLLTYAMNAIHPDPPPELSTHVEQHDTYADFYSKDPRRRKTPLLHVKPLPNNQPLPKLEREYHSYADFYANDPRLMRHVDDRPLPTLVKKEAAKREAAKAAERSSRHQSTSKPSKPKLTIPSKAPADPPRLAETKHRPRSRSRHRHRHHHRSKSRSSFEDFAISSNLSGSGRLTTPGASVGPSRSRSRSREKRHGHHRKSGQKSRRHSPATRDAAITRTRSKADAGDSAQALLDAVPHTRWCRIRLFQRKPFACRVASADPRHASRLEWPANPDVDVDDGIRRRWG</sequence>
<evidence type="ECO:0000313" key="2">
    <source>
        <dbReference type="Proteomes" id="UP001207468"/>
    </source>
</evidence>
<organism evidence="1 2">
    <name type="scientific">Russula earlei</name>
    <dbReference type="NCBI Taxonomy" id="71964"/>
    <lineage>
        <taxon>Eukaryota</taxon>
        <taxon>Fungi</taxon>
        <taxon>Dikarya</taxon>
        <taxon>Basidiomycota</taxon>
        <taxon>Agaricomycotina</taxon>
        <taxon>Agaricomycetes</taxon>
        <taxon>Russulales</taxon>
        <taxon>Russulaceae</taxon>
        <taxon>Russula</taxon>
    </lineage>
</organism>
<protein>
    <submittedName>
        <fullName evidence="1">Uncharacterized protein</fullName>
    </submittedName>
</protein>
<dbReference type="Proteomes" id="UP001207468">
    <property type="component" value="Unassembled WGS sequence"/>
</dbReference>
<evidence type="ECO:0000313" key="1">
    <source>
        <dbReference type="EMBL" id="KAI9507082.1"/>
    </source>
</evidence>
<keyword evidence="2" id="KW-1185">Reference proteome</keyword>
<reference evidence="1" key="1">
    <citation type="submission" date="2021-03" db="EMBL/GenBank/DDBJ databases">
        <title>Evolutionary priming and transition to the ectomycorrhizal habit in an iconic lineage of mushroom-forming fungi: is preadaptation a requirement?</title>
        <authorList>
            <consortium name="DOE Joint Genome Institute"/>
            <person name="Looney B.P."/>
            <person name="Miyauchi S."/>
            <person name="Morin E."/>
            <person name="Drula E."/>
            <person name="Courty P.E."/>
            <person name="Chicoki N."/>
            <person name="Fauchery L."/>
            <person name="Kohler A."/>
            <person name="Kuo A."/>
            <person name="LaButti K."/>
            <person name="Pangilinan J."/>
            <person name="Lipzen A."/>
            <person name="Riley R."/>
            <person name="Andreopoulos W."/>
            <person name="He G."/>
            <person name="Johnson J."/>
            <person name="Barry K.W."/>
            <person name="Grigoriev I.V."/>
            <person name="Nagy L."/>
            <person name="Hibbett D."/>
            <person name="Henrissat B."/>
            <person name="Matheny P.B."/>
            <person name="Labbe J."/>
            <person name="Martin A.F."/>
        </authorList>
    </citation>
    <scope>NUCLEOTIDE SEQUENCE</scope>
    <source>
        <strain evidence="1">BPL698</strain>
    </source>
</reference>
<name>A0ACC0U6F9_9AGAM</name>
<accession>A0ACC0U6F9</accession>
<dbReference type="EMBL" id="JAGFNK010000141">
    <property type="protein sequence ID" value="KAI9507082.1"/>
    <property type="molecule type" value="Genomic_DNA"/>
</dbReference>
<gene>
    <name evidence="1" type="ORF">F5148DRAFT_162085</name>
</gene>